<protein>
    <submittedName>
        <fullName evidence="1">Uncharacterized protein</fullName>
    </submittedName>
</protein>
<name>A0A2A2I1K4_9GAMM</name>
<evidence type="ECO:0000313" key="2">
    <source>
        <dbReference type="Proteomes" id="UP000218332"/>
    </source>
</evidence>
<gene>
    <name evidence="1" type="ORF">CF392_13840</name>
</gene>
<evidence type="ECO:0000313" key="1">
    <source>
        <dbReference type="EMBL" id="PAV24883.1"/>
    </source>
</evidence>
<dbReference type="RefSeq" id="WP_095612044.1">
    <property type="nucleotide sequence ID" value="NZ_NMPM01000095.1"/>
</dbReference>
<sequence>MERLSQRGAGQKGNTVTGFEIKEVIENGANTSIGERFFDLVLKVDGKTLRVESKAWRPDVVKTRLLESLRGKVEGGFQGGKGGQLRKDLVDSIRKYIDPNGGLDAIDIRWRFDDRVNEATIRESIDAIIEELDSNFVKEGFFRHMKELRFVYQKGQLKNKAINEFLESEEGIRVVLEKNVYLRLNSGDYENYRSANGIGSG</sequence>
<dbReference type="AlphaFoldDB" id="A0A2A2I1K4"/>
<dbReference type="Proteomes" id="UP000218332">
    <property type="component" value="Unassembled WGS sequence"/>
</dbReference>
<dbReference type="EMBL" id="NMPM01000095">
    <property type="protein sequence ID" value="PAV24883.1"/>
    <property type="molecule type" value="Genomic_DNA"/>
</dbReference>
<proteinExistence type="predicted"/>
<keyword evidence="2" id="KW-1185">Reference proteome</keyword>
<comment type="caution">
    <text evidence="1">The sequence shown here is derived from an EMBL/GenBank/DDBJ whole genome shotgun (WGS) entry which is preliminary data.</text>
</comment>
<reference evidence="1 2" key="1">
    <citation type="submission" date="2017-07" db="EMBL/GenBank/DDBJ databases">
        <title>Tamlnaduibacter salinus (Mi-7) genome sequencing.</title>
        <authorList>
            <person name="Verma A."/>
            <person name="Krishnamurthi S."/>
        </authorList>
    </citation>
    <scope>NUCLEOTIDE SEQUENCE [LARGE SCALE GENOMIC DNA]</scope>
    <source>
        <strain evidence="1 2">Mi-7</strain>
    </source>
</reference>
<accession>A0A2A2I1K4</accession>
<organism evidence="1 2">
    <name type="scientific">Tamilnaduibacter salinus</name>
    <dbReference type="NCBI Taxonomy" id="1484056"/>
    <lineage>
        <taxon>Bacteria</taxon>
        <taxon>Pseudomonadati</taxon>
        <taxon>Pseudomonadota</taxon>
        <taxon>Gammaproteobacteria</taxon>
        <taxon>Pseudomonadales</taxon>
        <taxon>Marinobacteraceae</taxon>
        <taxon>Tamilnaduibacter</taxon>
    </lineage>
</organism>